<name>A0A0L0G8Y4_9EUKA</name>
<keyword evidence="3" id="KW-1185">Reference proteome</keyword>
<dbReference type="Pfam" id="PF05368">
    <property type="entry name" value="NmrA"/>
    <property type="match status" value="1"/>
</dbReference>
<reference evidence="2 3" key="1">
    <citation type="submission" date="2011-02" db="EMBL/GenBank/DDBJ databases">
        <title>The Genome Sequence of Sphaeroforma arctica JP610.</title>
        <authorList>
            <consortium name="The Broad Institute Genome Sequencing Platform"/>
            <person name="Russ C."/>
            <person name="Cuomo C."/>
            <person name="Young S.K."/>
            <person name="Zeng Q."/>
            <person name="Gargeya S."/>
            <person name="Alvarado L."/>
            <person name="Berlin A."/>
            <person name="Chapman S.B."/>
            <person name="Chen Z."/>
            <person name="Freedman E."/>
            <person name="Gellesch M."/>
            <person name="Goldberg J."/>
            <person name="Griggs A."/>
            <person name="Gujja S."/>
            <person name="Heilman E."/>
            <person name="Heiman D."/>
            <person name="Howarth C."/>
            <person name="Mehta T."/>
            <person name="Neiman D."/>
            <person name="Pearson M."/>
            <person name="Roberts A."/>
            <person name="Saif S."/>
            <person name="Shea T."/>
            <person name="Shenoy N."/>
            <person name="Sisk P."/>
            <person name="Stolte C."/>
            <person name="Sykes S."/>
            <person name="White J."/>
            <person name="Yandava C."/>
            <person name="Burger G."/>
            <person name="Gray M.W."/>
            <person name="Holland P.W.H."/>
            <person name="King N."/>
            <person name="Lang F.B.F."/>
            <person name="Roger A.J."/>
            <person name="Ruiz-Trillo I."/>
            <person name="Haas B."/>
            <person name="Nusbaum C."/>
            <person name="Birren B."/>
        </authorList>
    </citation>
    <scope>NUCLEOTIDE SEQUENCE [LARGE SCALE GENOMIC DNA]</scope>
    <source>
        <strain evidence="2 3">JP610</strain>
    </source>
</reference>
<dbReference type="eggNOG" id="KOG1502">
    <property type="taxonomic scope" value="Eukaryota"/>
</dbReference>
<dbReference type="RefSeq" id="XP_014159243.1">
    <property type="nucleotide sequence ID" value="XM_014303768.1"/>
</dbReference>
<dbReference type="EMBL" id="KQ241707">
    <property type="protein sequence ID" value="KNC85341.1"/>
    <property type="molecule type" value="Genomic_DNA"/>
</dbReference>
<dbReference type="SUPFAM" id="SSF51735">
    <property type="entry name" value="NAD(P)-binding Rossmann-fold domains"/>
    <property type="match status" value="1"/>
</dbReference>
<organism evidence="2 3">
    <name type="scientific">Sphaeroforma arctica JP610</name>
    <dbReference type="NCBI Taxonomy" id="667725"/>
    <lineage>
        <taxon>Eukaryota</taxon>
        <taxon>Ichthyosporea</taxon>
        <taxon>Ichthyophonida</taxon>
        <taxon>Sphaeroforma</taxon>
    </lineage>
</organism>
<dbReference type="GO" id="GO:0005737">
    <property type="term" value="C:cytoplasm"/>
    <property type="evidence" value="ECO:0007669"/>
    <property type="project" value="TreeGrafter"/>
</dbReference>
<evidence type="ECO:0000313" key="3">
    <source>
        <dbReference type="Proteomes" id="UP000054560"/>
    </source>
</evidence>
<evidence type="ECO:0000313" key="2">
    <source>
        <dbReference type="EMBL" id="KNC85341.1"/>
    </source>
</evidence>
<dbReference type="GO" id="GO:0004029">
    <property type="term" value="F:aldehyde dehydrogenase (NAD+) activity"/>
    <property type="evidence" value="ECO:0007669"/>
    <property type="project" value="TreeGrafter"/>
</dbReference>
<evidence type="ECO:0000259" key="1">
    <source>
        <dbReference type="Pfam" id="PF05368"/>
    </source>
</evidence>
<feature type="domain" description="NmrA-like" evidence="1">
    <location>
        <begin position="10"/>
        <end position="57"/>
    </location>
</feature>
<sequence>MVCVQPNDGKSIVAITGASGFIGSWVVKKMLDAGYHVRAVVRNTEDDAKTAHLKKMAEGGSEDRLTFFSGGLYGL</sequence>
<dbReference type="Proteomes" id="UP000054560">
    <property type="component" value="Unassembled WGS sequence"/>
</dbReference>
<dbReference type="OrthoDB" id="2735536at2759"/>
<gene>
    <name evidence="2" type="ORF">SARC_02462</name>
</gene>
<dbReference type="PANTHER" id="PTHR48079:SF6">
    <property type="entry name" value="NAD(P)-BINDING DOMAIN-CONTAINING PROTEIN-RELATED"/>
    <property type="match status" value="1"/>
</dbReference>
<dbReference type="InterPro" id="IPR036291">
    <property type="entry name" value="NAD(P)-bd_dom_sf"/>
</dbReference>
<dbReference type="AlphaFoldDB" id="A0A0L0G8Y4"/>
<protein>
    <recommendedName>
        <fullName evidence="1">NmrA-like domain-containing protein</fullName>
    </recommendedName>
</protein>
<dbReference type="InterPro" id="IPR051783">
    <property type="entry name" value="NAD(P)-dependent_oxidoreduct"/>
</dbReference>
<accession>A0A0L0G8Y4</accession>
<proteinExistence type="predicted"/>
<dbReference type="Gene3D" id="3.40.50.720">
    <property type="entry name" value="NAD(P)-binding Rossmann-like Domain"/>
    <property type="match status" value="1"/>
</dbReference>
<dbReference type="PANTHER" id="PTHR48079">
    <property type="entry name" value="PROTEIN YEEZ"/>
    <property type="match status" value="1"/>
</dbReference>
<dbReference type="GeneID" id="25902966"/>
<dbReference type="InterPro" id="IPR008030">
    <property type="entry name" value="NmrA-like"/>
</dbReference>
<feature type="non-terminal residue" evidence="2">
    <location>
        <position position="75"/>
    </location>
</feature>
<dbReference type="STRING" id="667725.A0A0L0G8Y4"/>